<dbReference type="InterPro" id="IPR001060">
    <property type="entry name" value="FCH_dom"/>
</dbReference>
<dbReference type="Proteomes" id="UP000242381">
    <property type="component" value="Unassembled WGS sequence"/>
</dbReference>
<dbReference type="Pfam" id="PF00620">
    <property type="entry name" value="RhoGAP"/>
    <property type="match status" value="1"/>
</dbReference>
<dbReference type="AlphaFoldDB" id="A0A1X0RSX3"/>
<organism evidence="5 6">
    <name type="scientific">Rhizopus microsporus</name>
    <dbReference type="NCBI Taxonomy" id="58291"/>
    <lineage>
        <taxon>Eukaryota</taxon>
        <taxon>Fungi</taxon>
        <taxon>Fungi incertae sedis</taxon>
        <taxon>Mucoromycota</taxon>
        <taxon>Mucoromycotina</taxon>
        <taxon>Mucoromycetes</taxon>
        <taxon>Mucorales</taxon>
        <taxon>Mucorineae</taxon>
        <taxon>Rhizopodaceae</taxon>
        <taxon>Rhizopus</taxon>
    </lineage>
</organism>
<dbReference type="InterPro" id="IPR000198">
    <property type="entry name" value="RhoGAP_dom"/>
</dbReference>
<dbReference type="PANTHER" id="PTHR23176">
    <property type="entry name" value="RHO/RAC/CDC GTPASE-ACTIVATING PROTEIN"/>
    <property type="match status" value="1"/>
</dbReference>
<evidence type="ECO:0000313" key="6">
    <source>
        <dbReference type="Proteomes" id="UP000242381"/>
    </source>
</evidence>
<proteinExistence type="predicted"/>
<dbReference type="InterPro" id="IPR027267">
    <property type="entry name" value="AH/BAR_dom_sf"/>
</dbReference>
<evidence type="ECO:0000259" key="3">
    <source>
        <dbReference type="PROSITE" id="PS50238"/>
    </source>
</evidence>
<dbReference type="SUPFAM" id="SSF103657">
    <property type="entry name" value="BAR/IMD domain-like"/>
    <property type="match status" value="1"/>
</dbReference>
<feature type="non-terminal residue" evidence="5">
    <location>
        <position position="1"/>
    </location>
</feature>
<keyword evidence="2" id="KW-0175">Coiled coil</keyword>
<dbReference type="PROSITE" id="PS51741">
    <property type="entry name" value="F_BAR"/>
    <property type="match status" value="1"/>
</dbReference>
<dbReference type="GO" id="GO:0005096">
    <property type="term" value="F:GTPase activator activity"/>
    <property type="evidence" value="ECO:0007669"/>
    <property type="project" value="UniProtKB-KW"/>
</dbReference>
<dbReference type="OMA" id="ENTNEEW"/>
<dbReference type="Gene3D" id="1.10.555.10">
    <property type="entry name" value="Rho GTPase activation protein"/>
    <property type="match status" value="1"/>
</dbReference>
<dbReference type="InterPro" id="IPR031160">
    <property type="entry name" value="F_BAR_dom"/>
</dbReference>
<name>A0A1X0RSX3_RHIZD</name>
<sequence length="495" mass="56313">QDIAAFLKKRAFLEESYGRDMIKIAQQTAEAFDKSHPKSGTFGDVWISILKVHETIGNQRIRFATSITESAEDLLSLSKHIEKDRKKIKDTGMHYEKQVQEADIQLEKSKQKFEATNEEWGKAVSQRNQEPTNPGKKNLFRSSRTAAQVNIEHKCLDRNESDCRSKMDAADTQYKLQQKKTIQAHTEYYETHLPKVLSELKAVDDECSIALRYQLASYAYTFEQALTEDGLALDNDQGNNNIRVIGKGLRSLISKIDKDADWVEFVRLCAERSGRVQKSEYLTQDYMTSVSSSYTNPRVFGVSLEKLAESAPDMVPDILKRCATVVEEYALNSVGIYRLSGTSSKIQRIKMKFESGDPNPISEEDLSDINNITGVLKLWFRELPNPLFPRQSYQQFLDAAKLPDDRARLIALHTAINELSDAHYATLKYLMCHLYKVQSYQRFNKMGAANLATIFGLTLMSSDSGSQTQIAESQLQAKVVQSILENYKEIFEDEE</sequence>
<dbReference type="PROSITE" id="PS50238">
    <property type="entry name" value="RHOGAP"/>
    <property type="match status" value="1"/>
</dbReference>
<evidence type="ECO:0000259" key="4">
    <source>
        <dbReference type="PROSITE" id="PS51741"/>
    </source>
</evidence>
<dbReference type="SUPFAM" id="SSF48350">
    <property type="entry name" value="GTPase activation domain, GAP"/>
    <property type="match status" value="1"/>
</dbReference>
<keyword evidence="1" id="KW-0343">GTPase activation</keyword>
<dbReference type="PANTHER" id="PTHR23176:SF128">
    <property type="entry name" value="RHO GTPASE-ACTIVATING PROTEIN RGD1"/>
    <property type="match status" value="1"/>
</dbReference>
<protein>
    <submittedName>
        <fullName evidence="5">RhoGAP-domain-containing protein</fullName>
    </submittedName>
</protein>
<evidence type="ECO:0000256" key="2">
    <source>
        <dbReference type="PROSITE-ProRule" id="PRU01077"/>
    </source>
</evidence>
<dbReference type="Gene3D" id="1.20.1270.60">
    <property type="entry name" value="Arfaptin homology (AH) domain/BAR domain"/>
    <property type="match status" value="1"/>
</dbReference>
<dbReference type="EMBL" id="KV921443">
    <property type="protein sequence ID" value="ORE15021.1"/>
    <property type="molecule type" value="Genomic_DNA"/>
</dbReference>
<accession>A0A1X0RSX3</accession>
<dbReference type="GO" id="GO:0007165">
    <property type="term" value="P:signal transduction"/>
    <property type="evidence" value="ECO:0007669"/>
    <property type="project" value="InterPro"/>
</dbReference>
<dbReference type="GO" id="GO:0005737">
    <property type="term" value="C:cytoplasm"/>
    <property type="evidence" value="ECO:0007669"/>
    <property type="project" value="TreeGrafter"/>
</dbReference>
<dbReference type="Pfam" id="PF00611">
    <property type="entry name" value="FCH"/>
    <property type="match status" value="1"/>
</dbReference>
<dbReference type="VEuPathDB" id="FungiDB:BCV72DRAFT_264136"/>
<feature type="domain" description="F-BAR" evidence="4">
    <location>
        <begin position="1"/>
        <end position="261"/>
    </location>
</feature>
<dbReference type="InterPro" id="IPR050729">
    <property type="entry name" value="Rho-GAP"/>
</dbReference>
<feature type="domain" description="Rho-GAP" evidence="3">
    <location>
        <begin position="302"/>
        <end position="491"/>
    </location>
</feature>
<evidence type="ECO:0000256" key="1">
    <source>
        <dbReference type="ARBA" id="ARBA00022468"/>
    </source>
</evidence>
<evidence type="ECO:0000313" key="5">
    <source>
        <dbReference type="EMBL" id="ORE15021.1"/>
    </source>
</evidence>
<gene>
    <name evidence="5" type="ORF">BCV71DRAFT_186200</name>
</gene>
<reference evidence="5 6" key="1">
    <citation type="journal article" date="2016" name="Proc. Natl. Acad. Sci. U.S.A.">
        <title>Lipid metabolic changes in an early divergent fungus govern the establishment of a mutualistic symbiosis with endobacteria.</title>
        <authorList>
            <person name="Lastovetsky O.A."/>
            <person name="Gaspar M.L."/>
            <person name="Mondo S.J."/>
            <person name="LaButti K.M."/>
            <person name="Sandor L."/>
            <person name="Grigoriev I.V."/>
            <person name="Henry S.A."/>
            <person name="Pawlowska T.E."/>
        </authorList>
    </citation>
    <scope>NUCLEOTIDE SEQUENCE [LARGE SCALE GENOMIC DNA]</scope>
    <source>
        <strain evidence="5 6">ATCC 11559</strain>
    </source>
</reference>
<dbReference type="SMART" id="SM00324">
    <property type="entry name" value="RhoGAP"/>
    <property type="match status" value="1"/>
</dbReference>
<dbReference type="InterPro" id="IPR008936">
    <property type="entry name" value="Rho_GTPase_activation_prot"/>
</dbReference>